<feature type="transmembrane region" description="Helical" evidence="7">
    <location>
        <begin position="182"/>
        <end position="204"/>
    </location>
</feature>
<feature type="transmembrane region" description="Helical" evidence="7">
    <location>
        <begin position="210"/>
        <end position="230"/>
    </location>
</feature>
<evidence type="ECO:0000256" key="7">
    <source>
        <dbReference type="SAM" id="Phobius"/>
    </source>
</evidence>
<feature type="domain" description="ABC transmembrane type-1" evidence="9">
    <location>
        <begin position="184"/>
        <end position="464"/>
    </location>
</feature>
<feature type="transmembrane region" description="Helical" evidence="7">
    <location>
        <begin position="433"/>
        <end position="449"/>
    </location>
</feature>
<name>A0AAU7XA99_9HYPH</name>
<evidence type="ECO:0000256" key="6">
    <source>
        <dbReference type="ARBA" id="ARBA00023136"/>
    </source>
</evidence>
<sequence length="738" mass="80983">MTTPPPPHDHPIRDLPARDLQDLLAGEFGREEIHLDDHAETAVEACLVPLLKALNWPGDSRRLFEVKPHLEPIADVGTFRAVLSRLGFRTKRIDLTLDKITPEFMPCLIERDDGLAVVRARRADGSLEIFCGATRSDTILEPRDLRGRRITVYLVAVADHEGERQDRTPWFWASLWRFRQPIGAVVLLTFATNMLALATPIFVANVYNHVITAHSLETLAFFLAAIILAISFEMHLRHIKATLVAYIGARFHAALANAAFERVLSLPIAMVEQVSVATQVARFRQFEGVRTFFTGHLVNTMLDLPFTLVFFAALAWIDPVFVLAPIGLVVVYVLLGIATIPITRRNLTATGQIVTRGQSFLIETLTRADTVHQLGAETVWAERYRTLSREAVLQKFRAQAFDSALQTVAASLSTLAGVATLGAGAVLVMKNELSVGGLIAVMMVIWRLLTPIQTAFMGLNNLSQFGSTIRQINALMRIAPERDPALRPLSRRRFGGAVTLDGIAYRYPGRVEPALKGVALQIPAGQIVAITGPAGAGKTTLLKMLLGLYQPAGGTVYLDGLNLQQIDPSEIRTATGFVPQDPLFFFGTVRQNLALACPEATDAEMLKALADAGFDELEAHFPEGLETKILGGLRIDFSEGVQMRLALARAYVRRPTLLLLDDPGANLDHAGDEALARKLAALRGRSTVILVTSRPSHMRACDRIIRLDRGVVTADGPPDAVLPKLYPQQKQDVHQRTA</sequence>
<keyword evidence="4 10" id="KW-0067">ATP-binding</keyword>
<dbReference type="SMART" id="SM00382">
    <property type="entry name" value="AAA"/>
    <property type="match status" value="1"/>
</dbReference>
<dbReference type="InterPro" id="IPR003439">
    <property type="entry name" value="ABC_transporter-like_ATP-bd"/>
</dbReference>
<dbReference type="InterPro" id="IPR027417">
    <property type="entry name" value="P-loop_NTPase"/>
</dbReference>
<dbReference type="KEGG" id="mflg:ABS361_00205"/>
<keyword evidence="5 7" id="KW-1133">Transmembrane helix</keyword>
<dbReference type="SUPFAM" id="SSF90123">
    <property type="entry name" value="ABC transporter transmembrane region"/>
    <property type="match status" value="1"/>
</dbReference>
<dbReference type="GO" id="GO:0005524">
    <property type="term" value="F:ATP binding"/>
    <property type="evidence" value="ECO:0007669"/>
    <property type="project" value="UniProtKB-KW"/>
</dbReference>
<dbReference type="GO" id="GO:0016887">
    <property type="term" value="F:ATP hydrolysis activity"/>
    <property type="evidence" value="ECO:0007669"/>
    <property type="project" value="InterPro"/>
</dbReference>
<keyword evidence="2 7" id="KW-0812">Transmembrane</keyword>
<dbReference type="Pfam" id="PF00664">
    <property type="entry name" value="ABC_membrane"/>
    <property type="match status" value="1"/>
</dbReference>
<dbReference type="PANTHER" id="PTHR24221:SF248">
    <property type="entry name" value="ABC TRANSPORTER TRANSMEMBRANE REGION"/>
    <property type="match status" value="1"/>
</dbReference>
<dbReference type="Pfam" id="PF00005">
    <property type="entry name" value="ABC_tran"/>
    <property type="match status" value="1"/>
</dbReference>
<evidence type="ECO:0000256" key="4">
    <source>
        <dbReference type="ARBA" id="ARBA00022840"/>
    </source>
</evidence>
<dbReference type="AlphaFoldDB" id="A0AAU7XA99"/>
<dbReference type="SUPFAM" id="SSF52540">
    <property type="entry name" value="P-loop containing nucleoside triphosphate hydrolases"/>
    <property type="match status" value="1"/>
</dbReference>
<proteinExistence type="predicted"/>
<dbReference type="InterPro" id="IPR039421">
    <property type="entry name" value="Type_1_exporter"/>
</dbReference>
<dbReference type="Gene3D" id="1.20.1560.10">
    <property type="entry name" value="ABC transporter type 1, transmembrane domain"/>
    <property type="match status" value="1"/>
</dbReference>
<dbReference type="GO" id="GO:0005886">
    <property type="term" value="C:plasma membrane"/>
    <property type="evidence" value="ECO:0007669"/>
    <property type="project" value="UniProtKB-SubCell"/>
</dbReference>
<dbReference type="EMBL" id="CP158568">
    <property type="protein sequence ID" value="XBY44771.1"/>
    <property type="molecule type" value="Genomic_DNA"/>
</dbReference>
<dbReference type="GO" id="GO:0034040">
    <property type="term" value="F:ATPase-coupled lipid transmembrane transporter activity"/>
    <property type="evidence" value="ECO:0007669"/>
    <property type="project" value="TreeGrafter"/>
</dbReference>
<feature type="transmembrane region" description="Helical" evidence="7">
    <location>
        <begin position="323"/>
        <end position="342"/>
    </location>
</feature>
<evidence type="ECO:0000256" key="1">
    <source>
        <dbReference type="ARBA" id="ARBA00004651"/>
    </source>
</evidence>
<dbReference type="PANTHER" id="PTHR24221">
    <property type="entry name" value="ATP-BINDING CASSETTE SUB-FAMILY B"/>
    <property type="match status" value="1"/>
</dbReference>
<evidence type="ECO:0000256" key="2">
    <source>
        <dbReference type="ARBA" id="ARBA00022692"/>
    </source>
</evidence>
<organism evidence="10">
    <name type="scientific">Methyloraptor flagellatus</name>
    <dbReference type="NCBI Taxonomy" id="3162530"/>
    <lineage>
        <taxon>Bacteria</taxon>
        <taxon>Pseudomonadati</taxon>
        <taxon>Pseudomonadota</taxon>
        <taxon>Alphaproteobacteria</taxon>
        <taxon>Hyphomicrobiales</taxon>
        <taxon>Ancalomicrobiaceae</taxon>
        <taxon>Methyloraptor</taxon>
    </lineage>
</organism>
<keyword evidence="3" id="KW-0547">Nucleotide-binding</keyword>
<dbReference type="InterPro" id="IPR003593">
    <property type="entry name" value="AAA+_ATPase"/>
</dbReference>
<evidence type="ECO:0000259" key="8">
    <source>
        <dbReference type="PROSITE" id="PS50893"/>
    </source>
</evidence>
<evidence type="ECO:0000256" key="5">
    <source>
        <dbReference type="ARBA" id="ARBA00022989"/>
    </source>
</evidence>
<evidence type="ECO:0000313" key="10">
    <source>
        <dbReference type="EMBL" id="XBY44771.1"/>
    </source>
</evidence>
<accession>A0AAU7XA99</accession>
<comment type="subcellular location">
    <subcellularLocation>
        <location evidence="1">Cell membrane</location>
        <topology evidence="1">Multi-pass membrane protein</topology>
    </subcellularLocation>
</comment>
<dbReference type="RefSeq" id="WP_407049862.1">
    <property type="nucleotide sequence ID" value="NZ_CP158568.1"/>
</dbReference>
<dbReference type="PROSITE" id="PS50893">
    <property type="entry name" value="ABC_TRANSPORTER_2"/>
    <property type="match status" value="1"/>
</dbReference>
<dbReference type="Gene3D" id="3.40.50.300">
    <property type="entry name" value="P-loop containing nucleotide triphosphate hydrolases"/>
    <property type="match status" value="1"/>
</dbReference>
<dbReference type="InterPro" id="IPR036640">
    <property type="entry name" value="ABC1_TM_sf"/>
</dbReference>
<dbReference type="PROSITE" id="PS50929">
    <property type="entry name" value="ABC_TM1F"/>
    <property type="match status" value="1"/>
</dbReference>
<evidence type="ECO:0000259" key="9">
    <source>
        <dbReference type="PROSITE" id="PS50929"/>
    </source>
</evidence>
<dbReference type="InterPro" id="IPR011527">
    <property type="entry name" value="ABC1_TM_dom"/>
</dbReference>
<dbReference type="GO" id="GO:0140359">
    <property type="term" value="F:ABC-type transporter activity"/>
    <property type="evidence" value="ECO:0007669"/>
    <property type="project" value="InterPro"/>
</dbReference>
<feature type="transmembrane region" description="Helical" evidence="7">
    <location>
        <begin position="292"/>
        <end position="317"/>
    </location>
</feature>
<protein>
    <submittedName>
        <fullName evidence="10">ATP-binding cassette domain-containing protein</fullName>
    </submittedName>
</protein>
<gene>
    <name evidence="10" type="ORF">ABS361_00205</name>
</gene>
<reference evidence="10" key="1">
    <citation type="submission" date="2024-06" db="EMBL/GenBank/DDBJ databases">
        <title>Methylostella associata gen. nov., sp. nov., a novel Ancalomicrobiaceae-affiliated facultatively methylotrophic bacteria that feed on methanotrophs of the genus Methylococcus.</title>
        <authorList>
            <person name="Saltykova V."/>
            <person name="Danilova O.V."/>
            <person name="Oshkin I.Y."/>
            <person name="Belova S.E."/>
            <person name="Pimenov N.V."/>
            <person name="Dedysh S.N."/>
        </authorList>
    </citation>
    <scope>NUCLEOTIDE SEQUENCE</scope>
    <source>
        <strain evidence="10">S20</strain>
    </source>
</reference>
<evidence type="ECO:0000256" key="3">
    <source>
        <dbReference type="ARBA" id="ARBA00022741"/>
    </source>
</evidence>
<feature type="domain" description="ABC transporter" evidence="8">
    <location>
        <begin position="498"/>
        <end position="734"/>
    </location>
</feature>
<feature type="transmembrane region" description="Helical" evidence="7">
    <location>
        <begin position="404"/>
        <end position="427"/>
    </location>
</feature>
<keyword evidence="6 7" id="KW-0472">Membrane</keyword>